<gene>
    <name evidence="19" type="ORF">CEURO_LOCUS6904</name>
</gene>
<keyword evidence="12" id="KW-1133">Transmembrane helix</keyword>
<keyword evidence="6" id="KW-0597">Phosphoprotein</keyword>
<evidence type="ECO:0000256" key="5">
    <source>
        <dbReference type="ARBA" id="ARBA00022527"/>
    </source>
</evidence>
<dbReference type="EMBL" id="CAMAPE010000010">
    <property type="protein sequence ID" value="CAH9078704.1"/>
    <property type="molecule type" value="Genomic_DNA"/>
</dbReference>
<keyword evidence="7" id="KW-0808">Transferase</keyword>
<evidence type="ECO:0000256" key="3">
    <source>
        <dbReference type="ARBA" id="ARBA00012513"/>
    </source>
</evidence>
<dbReference type="GO" id="GO:0004674">
    <property type="term" value="F:protein serine/threonine kinase activity"/>
    <property type="evidence" value="ECO:0007669"/>
    <property type="project" value="UniProtKB-KW"/>
</dbReference>
<dbReference type="InterPro" id="IPR011009">
    <property type="entry name" value="Kinase-like_dom_sf"/>
</dbReference>
<dbReference type="PROSITE" id="PS00108">
    <property type="entry name" value="PROTEIN_KINASE_ST"/>
    <property type="match status" value="1"/>
</dbReference>
<name>A0A9P0YVY2_CUSEU</name>
<evidence type="ECO:0000256" key="9">
    <source>
        <dbReference type="ARBA" id="ARBA00022741"/>
    </source>
</evidence>
<evidence type="ECO:0000256" key="13">
    <source>
        <dbReference type="ARBA" id="ARBA00023136"/>
    </source>
</evidence>
<evidence type="ECO:0000256" key="14">
    <source>
        <dbReference type="ARBA" id="ARBA00023170"/>
    </source>
</evidence>
<keyword evidence="20" id="KW-1185">Reference proteome</keyword>
<dbReference type="Proteomes" id="UP001152484">
    <property type="component" value="Unassembled WGS sequence"/>
</dbReference>
<dbReference type="FunFam" id="1.10.510.10:FF:000146">
    <property type="entry name" value="LRR receptor-like serine/threonine-protein kinase IOS1"/>
    <property type="match status" value="1"/>
</dbReference>
<accession>A0A9P0YVY2</accession>
<comment type="similarity">
    <text evidence="16">Belongs to the protein kinase superfamily.</text>
</comment>
<dbReference type="InterPro" id="IPR050823">
    <property type="entry name" value="Plant_Ser_Thr_Prot_Kinase"/>
</dbReference>
<dbReference type="Gene3D" id="1.10.510.10">
    <property type="entry name" value="Transferase(Phosphotransferase) domain 1"/>
    <property type="match status" value="1"/>
</dbReference>
<feature type="region of interest" description="Disordered" evidence="17">
    <location>
        <begin position="378"/>
        <end position="410"/>
    </location>
</feature>
<dbReference type="AlphaFoldDB" id="A0A9P0YVY2"/>
<evidence type="ECO:0000313" key="20">
    <source>
        <dbReference type="Proteomes" id="UP001152484"/>
    </source>
</evidence>
<feature type="binding site" evidence="15">
    <location>
        <position position="129"/>
    </location>
    <ligand>
        <name>ATP</name>
        <dbReference type="ChEBI" id="CHEBI:30616"/>
    </ligand>
</feature>
<evidence type="ECO:0000256" key="4">
    <source>
        <dbReference type="ARBA" id="ARBA00022475"/>
    </source>
</evidence>
<evidence type="ECO:0000256" key="10">
    <source>
        <dbReference type="ARBA" id="ARBA00022777"/>
    </source>
</evidence>
<comment type="caution">
    <text evidence="19">The sequence shown here is derived from an EMBL/GenBank/DDBJ whole genome shotgun (WGS) entry which is preliminary data.</text>
</comment>
<feature type="domain" description="Protein kinase" evidence="18">
    <location>
        <begin position="91"/>
        <end position="374"/>
    </location>
</feature>
<dbReference type="Gene3D" id="3.30.200.20">
    <property type="entry name" value="Phosphorylase Kinase, domain 1"/>
    <property type="match status" value="1"/>
</dbReference>
<evidence type="ECO:0000256" key="2">
    <source>
        <dbReference type="ARBA" id="ARBA00004236"/>
    </source>
</evidence>
<keyword evidence="10" id="KW-0418">Kinase</keyword>
<comment type="subcellular location">
    <subcellularLocation>
        <location evidence="2">Cell membrane</location>
    </subcellularLocation>
    <subcellularLocation>
        <location evidence="1">Membrane</location>
        <topology evidence="1">Single-pass membrane protein</topology>
    </subcellularLocation>
</comment>
<keyword evidence="5 16" id="KW-0723">Serine/threonine-protein kinase</keyword>
<organism evidence="19 20">
    <name type="scientific">Cuscuta europaea</name>
    <name type="common">European dodder</name>
    <dbReference type="NCBI Taxonomy" id="41803"/>
    <lineage>
        <taxon>Eukaryota</taxon>
        <taxon>Viridiplantae</taxon>
        <taxon>Streptophyta</taxon>
        <taxon>Embryophyta</taxon>
        <taxon>Tracheophyta</taxon>
        <taxon>Spermatophyta</taxon>
        <taxon>Magnoliopsida</taxon>
        <taxon>eudicotyledons</taxon>
        <taxon>Gunneridae</taxon>
        <taxon>Pentapetalae</taxon>
        <taxon>asterids</taxon>
        <taxon>lamiids</taxon>
        <taxon>Solanales</taxon>
        <taxon>Convolvulaceae</taxon>
        <taxon>Cuscuteae</taxon>
        <taxon>Cuscuta</taxon>
        <taxon>Cuscuta subgen. Cuscuta</taxon>
    </lineage>
</organism>
<feature type="compositionally biased region" description="Low complexity" evidence="17">
    <location>
        <begin position="18"/>
        <end position="35"/>
    </location>
</feature>
<dbReference type="PROSITE" id="PS00107">
    <property type="entry name" value="PROTEIN_KINASE_ATP"/>
    <property type="match status" value="1"/>
</dbReference>
<dbReference type="FunFam" id="3.30.200.20:FF:000228">
    <property type="entry name" value="Serine/threonine-protein kinase BIK1"/>
    <property type="match status" value="1"/>
</dbReference>
<dbReference type="GO" id="GO:0005524">
    <property type="term" value="F:ATP binding"/>
    <property type="evidence" value="ECO:0007669"/>
    <property type="project" value="UniProtKB-UniRule"/>
</dbReference>
<dbReference type="Pfam" id="PF07714">
    <property type="entry name" value="PK_Tyr_Ser-Thr"/>
    <property type="match status" value="1"/>
</dbReference>
<evidence type="ECO:0000256" key="12">
    <source>
        <dbReference type="ARBA" id="ARBA00022989"/>
    </source>
</evidence>
<dbReference type="OrthoDB" id="4062651at2759"/>
<feature type="region of interest" description="Disordered" evidence="17">
    <location>
        <begin position="1"/>
        <end position="68"/>
    </location>
</feature>
<evidence type="ECO:0000256" key="7">
    <source>
        <dbReference type="ARBA" id="ARBA00022679"/>
    </source>
</evidence>
<dbReference type="PROSITE" id="PS50011">
    <property type="entry name" value="PROTEIN_KINASE_DOM"/>
    <property type="match status" value="1"/>
</dbReference>
<evidence type="ECO:0000256" key="6">
    <source>
        <dbReference type="ARBA" id="ARBA00022553"/>
    </source>
</evidence>
<dbReference type="CDD" id="cd14066">
    <property type="entry name" value="STKc_IRAK"/>
    <property type="match status" value="1"/>
</dbReference>
<dbReference type="PANTHER" id="PTHR45621">
    <property type="entry name" value="OS01G0588500 PROTEIN-RELATED"/>
    <property type="match status" value="1"/>
</dbReference>
<evidence type="ECO:0000256" key="16">
    <source>
        <dbReference type="RuleBase" id="RU000304"/>
    </source>
</evidence>
<dbReference type="InterPro" id="IPR017441">
    <property type="entry name" value="Protein_kinase_ATP_BS"/>
</dbReference>
<dbReference type="EC" id="2.7.11.1" evidence="3"/>
<protein>
    <recommendedName>
        <fullName evidence="3">non-specific serine/threonine protein kinase</fullName>
        <ecNumber evidence="3">2.7.11.1</ecNumber>
    </recommendedName>
</protein>
<proteinExistence type="inferred from homology"/>
<evidence type="ECO:0000256" key="8">
    <source>
        <dbReference type="ARBA" id="ARBA00022692"/>
    </source>
</evidence>
<evidence type="ECO:0000256" key="17">
    <source>
        <dbReference type="SAM" id="MobiDB-lite"/>
    </source>
</evidence>
<keyword evidence="9 15" id="KW-0547">Nucleotide-binding</keyword>
<dbReference type="InterPro" id="IPR001245">
    <property type="entry name" value="Ser-Thr/Tyr_kinase_cat_dom"/>
</dbReference>
<keyword evidence="14" id="KW-0675">Receptor</keyword>
<reference evidence="19" key="1">
    <citation type="submission" date="2022-07" db="EMBL/GenBank/DDBJ databases">
        <authorList>
            <person name="Macas J."/>
            <person name="Novak P."/>
            <person name="Neumann P."/>
        </authorList>
    </citation>
    <scope>NUCLEOTIDE SEQUENCE</scope>
</reference>
<evidence type="ECO:0000256" key="11">
    <source>
        <dbReference type="ARBA" id="ARBA00022840"/>
    </source>
</evidence>
<keyword evidence="4" id="KW-1003">Cell membrane</keyword>
<feature type="compositionally biased region" description="Low complexity" evidence="17">
    <location>
        <begin position="380"/>
        <end position="395"/>
    </location>
</feature>
<sequence>MGNCFRRSQRITEIPKAESFSFPASASTTTHTTSTENRERESHPLPVPTGSEKSSSHSRAGSLPNPRSEFEILSSPDLKSFLLSVLEEATQNFCNLLGEGGFGCVYKGWLDRDTLTASNPGSGMEVAVKRLKLRGVQGHKEWLSEVKFLGQLHHPHLVKLTGFCLEGDHRLLVYEFMPRGSLENHLFRRKTTSPLSWEKRMKVAVGAARGLSFLHNCDPQVIYRDFKASNILLDSEFNAKLSDFGLAKLGPTGDHSHVSTQVMGTQGYTCPEYMTTGRLSAKCDVYSFGVVLLELLTGRRVRDKSLGQGHTLIEWVRPYLHEKRAVSRIMDTRLEGQYPRNAAFFAASLAYQCTRPETKRRPDMAYVLEILEQLQSPKCNSNNHRSSSSLLSRESQLTDNKSPKPGQVRRVSDWSHGFECLG</sequence>
<keyword evidence="13" id="KW-0472">Membrane</keyword>
<dbReference type="InterPro" id="IPR000719">
    <property type="entry name" value="Prot_kinase_dom"/>
</dbReference>
<dbReference type="SUPFAM" id="SSF56112">
    <property type="entry name" value="Protein kinase-like (PK-like)"/>
    <property type="match status" value="1"/>
</dbReference>
<dbReference type="InterPro" id="IPR008271">
    <property type="entry name" value="Ser/Thr_kinase_AS"/>
</dbReference>
<evidence type="ECO:0000256" key="15">
    <source>
        <dbReference type="PROSITE-ProRule" id="PRU10141"/>
    </source>
</evidence>
<evidence type="ECO:0000256" key="1">
    <source>
        <dbReference type="ARBA" id="ARBA00004167"/>
    </source>
</evidence>
<keyword evidence="8" id="KW-0812">Transmembrane</keyword>
<keyword evidence="11 15" id="KW-0067">ATP-binding</keyword>
<evidence type="ECO:0000259" key="18">
    <source>
        <dbReference type="PROSITE" id="PS50011"/>
    </source>
</evidence>
<dbReference type="GO" id="GO:0005886">
    <property type="term" value="C:plasma membrane"/>
    <property type="evidence" value="ECO:0007669"/>
    <property type="project" value="UniProtKB-SubCell"/>
</dbReference>
<evidence type="ECO:0000313" key="19">
    <source>
        <dbReference type="EMBL" id="CAH9078704.1"/>
    </source>
</evidence>